<dbReference type="Pfam" id="PF00501">
    <property type="entry name" value="AMP-binding"/>
    <property type="match status" value="1"/>
</dbReference>
<feature type="non-terminal residue" evidence="2">
    <location>
        <position position="389"/>
    </location>
</feature>
<dbReference type="RefSeq" id="WP_149656604.1">
    <property type="nucleotide sequence ID" value="NZ_VTZN01000406.1"/>
</dbReference>
<dbReference type="Proteomes" id="UP000324701">
    <property type="component" value="Unassembled WGS sequence"/>
</dbReference>
<dbReference type="InterPro" id="IPR000873">
    <property type="entry name" value="AMP-dep_synth/lig_dom"/>
</dbReference>
<feature type="domain" description="AMP-dependent synthetase/ligase" evidence="1">
    <location>
        <begin position="73"/>
        <end position="384"/>
    </location>
</feature>
<dbReference type="PANTHER" id="PTHR45527">
    <property type="entry name" value="NONRIBOSOMAL PEPTIDE SYNTHETASE"/>
    <property type="match status" value="1"/>
</dbReference>
<reference evidence="2 3" key="1">
    <citation type="submission" date="2019-09" db="EMBL/GenBank/DDBJ databases">
        <title>Report of infection by Mycobacterium simiae a patient suffering from pulmonary tuberculosis.</title>
        <authorList>
            <person name="Mohanty P.S."/>
            <person name="Bansal A.K."/>
            <person name="Singh H."/>
            <person name="Sharma S."/>
            <person name="Patil S.A."/>
            <person name="Upadhaya P."/>
            <person name="Singh P.K."/>
            <person name="Kumar D."/>
            <person name="Kumar S."/>
            <person name="Singh R.K."/>
            <person name="Chaudhary B."/>
        </authorList>
    </citation>
    <scope>NUCLEOTIDE SEQUENCE [LARGE SCALE GENOMIC DNA]</scope>
    <source>
        <strain evidence="2 3">JAL-560-SIM</strain>
    </source>
</reference>
<sequence>RGLPGLIEYATDLFDRPSVEAFAGYYLHILDVVTGNAALGVDTIEITTSCQRELLLAAHTSTGVPEGTIPELFAAQVARTPNAVAVLDDCCQLNYAELAARADRLAARLRTYGAQPESIIAVALPRGVRLITALLAVTQTGAAYLPIDPDYPSQRTDYMLVDAAPLLLITDAATAPGLPEADIQRLVIDQLDADDVREPAHRPAPVRPDPDNLAYLVYTSGSTGVPKAVAATHRDVVALASDSCWEKDHGRVLVHSSIAFDASTYEVWVPLLRGGCLVIDSCAGNEIAALTELVAAHHVTALFLTTALVDLVAEASTESFASVRQLWVGGEALTPAAAGKLRAAHPGVELINVYGPTETTTFATYFRCGAADFIAGTSVPIGGPLDSMR</sequence>
<dbReference type="PROSITE" id="PS00455">
    <property type="entry name" value="AMP_BINDING"/>
    <property type="match status" value="1"/>
</dbReference>
<dbReference type="GO" id="GO:0005737">
    <property type="term" value="C:cytoplasm"/>
    <property type="evidence" value="ECO:0007669"/>
    <property type="project" value="TreeGrafter"/>
</dbReference>
<dbReference type="AlphaFoldDB" id="A0A5B1B3M9"/>
<feature type="non-terminal residue" evidence="2">
    <location>
        <position position="1"/>
    </location>
</feature>
<proteinExistence type="predicted"/>
<dbReference type="GO" id="GO:0031177">
    <property type="term" value="F:phosphopantetheine binding"/>
    <property type="evidence" value="ECO:0007669"/>
    <property type="project" value="TreeGrafter"/>
</dbReference>
<dbReference type="GO" id="GO:0043041">
    <property type="term" value="P:amino acid activation for nonribosomal peptide biosynthetic process"/>
    <property type="evidence" value="ECO:0007669"/>
    <property type="project" value="TreeGrafter"/>
</dbReference>
<organism evidence="2 3">
    <name type="scientific">Mycobacterium simiae</name>
    <name type="common">Mycobacterium habana</name>
    <dbReference type="NCBI Taxonomy" id="1784"/>
    <lineage>
        <taxon>Bacteria</taxon>
        <taxon>Bacillati</taxon>
        <taxon>Actinomycetota</taxon>
        <taxon>Actinomycetes</taxon>
        <taxon>Mycobacteriales</taxon>
        <taxon>Mycobacteriaceae</taxon>
        <taxon>Mycobacterium</taxon>
        <taxon>Mycobacterium simiae complex</taxon>
    </lineage>
</organism>
<evidence type="ECO:0000313" key="3">
    <source>
        <dbReference type="Proteomes" id="UP000324701"/>
    </source>
</evidence>
<gene>
    <name evidence="2" type="ORF">F0Q45_26105</name>
</gene>
<dbReference type="SUPFAM" id="SSF56801">
    <property type="entry name" value="Acetyl-CoA synthetase-like"/>
    <property type="match status" value="1"/>
</dbReference>
<name>A0A5B1B3M9_MYCSI</name>
<accession>A0A5B1B3M9</accession>
<comment type="caution">
    <text evidence="2">The sequence shown here is derived from an EMBL/GenBank/DDBJ whole genome shotgun (WGS) entry which is preliminary data.</text>
</comment>
<evidence type="ECO:0000259" key="1">
    <source>
        <dbReference type="Pfam" id="PF00501"/>
    </source>
</evidence>
<dbReference type="OrthoDB" id="2472181at2"/>
<dbReference type="PANTHER" id="PTHR45527:SF1">
    <property type="entry name" value="FATTY ACID SYNTHASE"/>
    <property type="match status" value="1"/>
</dbReference>
<dbReference type="Gene3D" id="3.40.50.980">
    <property type="match status" value="2"/>
</dbReference>
<keyword evidence="3" id="KW-1185">Reference proteome</keyword>
<dbReference type="EMBL" id="VTZN01000406">
    <property type="protein sequence ID" value="KAA1242732.1"/>
    <property type="molecule type" value="Genomic_DNA"/>
</dbReference>
<evidence type="ECO:0000313" key="2">
    <source>
        <dbReference type="EMBL" id="KAA1242732.1"/>
    </source>
</evidence>
<dbReference type="GO" id="GO:0044550">
    <property type="term" value="P:secondary metabolite biosynthetic process"/>
    <property type="evidence" value="ECO:0007669"/>
    <property type="project" value="TreeGrafter"/>
</dbReference>
<dbReference type="InterPro" id="IPR020845">
    <property type="entry name" value="AMP-binding_CS"/>
</dbReference>
<protein>
    <submittedName>
        <fullName evidence="2">AMP-binding protein</fullName>
    </submittedName>
</protein>
<dbReference type="FunFam" id="3.40.50.980:FF:000001">
    <property type="entry name" value="Non-ribosomal peptide synthetase"/>
    <property type="match status" value="1"/>
</dbReference>